<evidence type="ECO:0000313" key="3">
    <source>
        <dbReference type="Proteomes" id="UP000280834"/>
    </source>
</evidence>
<gene>
    <name evidence="2" type="ORF">BTMF_LOCUS419</name>
</gene>
<evidence type="ECO:0000313" key="4">
    <source>
        <dbReference type="WBParaSite" id="BTMF_0000105901-mRNA-1"/>
    </source>
</evidence>
<proteinExistence type="predicted"/>
<sequence length="86" mass="10229">MDQYVEVPKCSINIEISSKYFVTCLLESVGRAKKILEHNRNKQRRKEERELKTRQERIRQAQETRKRDEQEKKHADSTEGFGGFGM</sequence>
<organism evidence="4">
    <name type="scientific">Brugia timori</name>
    <dbReference type="NCBI Taxonomy" id="42155"/>
    <lineage>
        <taxon>Eukaryota</taxon>
        <taxon>Metazoa</taxon>
        <taxon>Ecdysozoa</taxon>
        <taxon>Nematoda</taxon>
        <taxon>Chromadorea</taxon>
        <taxon>Rhabditida</taxon>
        <taxon>Spirurina</taxon>
        <taxon>Spiruromorpha</taxon>
        <taxon>Filarioidea</taxon>
        <taxon>Onchocercidae</taxon>
        <taxon>Brugia</taxon>
    </lineage>
</organism>
<dbReference type="EMBL" id="UZAG01000216">
    <property type="protein sequence ID" value="VDO07607.1"/>
    <property type="molecule type" value="Genomic_DNA"/>
</dbReference>
<reference evidence="4" key="1">
    <citation type="submission" date="2017-02" db="UniProtKB">
        <authorList>
            <consortium name="WormBaseParasite"/>
        </authorList>
    </citation>
    <scope>IDENTIFICATION</scope>
</reference>
<feature type="region of interest" description="Disordered" evidence="1">
    <location>
        <begin position="35"/>
        <end position="86"/>
    </location>
</feature>
<keyword evidence="3" id="KW-1185">Reference proteome</keyword>
<dbReference type="AlphaFoldDB" id="A0A0R3Q437"/>
<feature type="compositionally biased region" description="Basic and acidic residues" evidence="1">
    <location>
        <begin position="35"/>
        <end position="77"/>
    </location>
</feature>
<dbReference type="STRING" id="42155.A0A0R3Q437"/>
<accession>A0A0R3Q437</accession>
<evidence type="ECO:0000256" key="1">
    <source>
        <dbReference type="SAM" id="MobiDB-lite"/>
    </source>
</evidence>
<evidence type="ECO:0000313" key="2">
    <source>
        <dbReference type="EMBL" id="VDO07607.1"/>
    </source>
</evidence>
<protein>
    <submittedName>
        <fullName evidence="2 4">Uncharacterized protein</fullName>
    </submittedName>
</protein>
<dbReference type="WBParaSite" id="BTMF_0000105901-mRNA-1">
    <property type="protein sequence ID" value="BTMF_0000105901-mRNA-1"/>
    <property type="gene ID" value="BTMF_0000105901"/>
</dbReference>
<dbReference type="Proteomes" id="UP000280834">
    <property type="component" value="Unassembled WGS sequence"/>
</dbReference>
<reference evidence="2 3" key="2">
    <citation type="submission" date="2018-11" db="EMBL/GenBank/DDBJ databases">
        <authorList>
            <consortium name="Pathogen Informatics"/>
        </authorList>
    </citation>
    <scope>NUCLEOTIDE SEQUENCE [LARGE SCALE GENOMIC DNA]</scope>
</reference>
<name>A0A0R3Q437_9BILA</name>